<dbReference type="Proteomes" id="UP000752171">
    <property type="component" value="Unassembled WGS sequence"/>
</dbReference>
<reference evidence="7 8" key="1">
    <citation type="submission" date="2021-07" db="EMBL/GenBank/DDBJ databases">
        <authorList>
            <person name="Imarazene B."/>
            <person name="Zahm M."/>
            <person name="Klopp C."/>
            <person name="Cabau C."/>
            <person name="Beille S."/>
            <person name="Jouanno E."/>
            <person name="Castinel A."/>
            <person name="Lluch J."/>
            <person name="Gil L."/>
            <person name="Kuchtly C."/>
            <person name="Lopez Roques C."/>
            <person name="Donnadieu C."/>
            <person name="Parrinello H."/>
            <person name="Journot L."/>
            <person name="Du K."/>
            <person name="Schartl M."/>
            <person name="Retaux S."/>
            <person name="Guiguen Y."/>
        </authorList>
    </citation>
    <scope>NUCLEOTIDE SEQUENCE [LARGE SCALE GENOMIC DNA]</scope>
    <source>
        <strain evidence="7">Pach_M1</strain>
        <tissue evidence="7">Testis</tissue>
    </source>
</reference>
<dbReference type="AlphaFoldDB" id="A0A8T2L3T5"/>
<sequence>MATCEACRNTTETDVTFYRFPQAEENLQLWIVNMGKAEGWTPSESSSLCSEHFTPECFDGSGDLLSDAIPTVFSSDEPVELPDLKESEIQTNERETTDIHSTLNTPAQTCDCEARIQAMEKAYRLKLLSAQLQIKKCQKELMEQTHRASKWQKKALILKSAVITMKLRKTASAASSEKPADPKH</sequence>
<dbReference type="InterPro" id="IPR052224">
    <property type="entry name" value="THAP_domain_protein"/>
</dbReference>
<evidence type="ECO:0000256" key="4">
    <source>
        <dbReference type="ARBA" id="ARBA00023125"/>
    </source>
</evidence>
<gene>
    <name evidence="7" type="ORF">AMEX_G20734</name>
</gene>
<keyword evidence="4 5" id="KW-0238">DNA-binding</keyword>
<evidence type="ECO:0000256" key="2">
    <source>
        <dbReference type="ARBA" id="ARBA00022771"/>
    </source>
</evidence>
<dbReference type="SMART" id="SM00692">
    <property type="entry name" value="DM3"/>
    <property type="match status" value="1"/>
</dbReference>
<dbReference type="PROSITE" id="PS50950">
    <property type="entry name" value="ZF_THAP"/>
    <property type="match status" value="1"/>
</dbReference>
<proteinExistence type="predicted"/>
<dbReference type="InterPro" id="IPR038441">
    <property type="entry name" value="THAP_Znf_sf"/>
</dbReference>
<name>A0A8T2L3T5_ASTMX</name>
<keyword evidence="2 5" id="KW-0863">Zinc-finger</keyword>
<dbReference type="GO" id="GO:0008270">
    <property type="term" value="F:zinc ion binding"/>
    <property type="evidence" value="ECO:0007669"/>
    <property type="project" value="UniProtKB-KW"/>
</dbReference>
<dbReference type="EMBL" id="JAICCE010000017">
    <property type="protein sequence ID" value="KAG9266213.1"/>
    <property type="molecule type" value="Genomic_DNA"/>
</dbReference>
<evidence type="ECO:0000256" key="1">
    <source>
        <dbReference type="ARBA" id="ARBA00022723"/>
    </source>
</evidence>
<evidence type="ECO:0000313" key="8">
    <source>
        <dbReference type="Proteomes" id="UP000752171"/>
    </source>
</evidence>
<dbReference type="PANTHER" id="PTHR46927">
    <property type="entry name" value="AGAP005574-PA"/>
    <property type="match status" value="1"/>
</dbReference>
<keyword evidence="3" id="KW-0862">Zinc</keyword>
<evidence type="ECO:0000256" key="5">
    <source>
        <dbReference type="PROSITE-ProRule" id="PRU00309"/>
    </source>
</evidence>
<keyword evidence="1" id="KW-0479">Metal-binding</keyword>
<dbReference type="InterPro" id="IPR006612">
    <property type="entry name" value="THAP_Znf"/>
</dbReference>
<dbReference type="SMART" id="SM00980">
    <property type="entry name" value="THAP"/>
    <property type="match status" value="1"/>
</dbReference>
<dbReference type="KEGG" id="amex:103025204"/>
<protein>
    <submittedName>
        <fullName evidence="7">THAP domain-containing protein 1-like</fullName>
    </submittedName>
</protein>
<evidence type="ECO:0000259" key="6">
    <source>
        <dbReference type="PROSITE" id="PS50950"/>
    </source>
</evidence>
<organism evidence="7 8">
    <name type="scientific">Astyanax mexicanus</name>
    <name type="common">Blind cave fish</name>
    <name type="synonym">Astyanax fasciatus mexicanus</name>
    <dbReference type="NCBI Taxonomy" id="7994"/>
    <lineage>
        <taxon>Eukaryota</taxon>
        <taxon>Metazoa</taxon>
        <taxon>Chordata</taxon>
        <taxon>Craniata</taxon>
        <taxon>Vertebrata</taxon>
        <taxon>Euteleostomi</taxon>
        <taxon>Actinopterygii</taxon>
        <taxon>Neopterygii</taxon>
        <taxon>Teleostei</taxon>
        <taxon>Ostariophysi</taxon>
        <taxon>Characiformes</taxon>
        <taxon>Characoidei</taxon>
        <taxon>Acestrorhamphidae</taxon>
        <taxon>Acestrorhamphinae</taxon>
        <taxon>Astyanax</taxon>
    </lineage>
</organism>
<dbReference type="Gene3D" id="6.20.210.20">
    <property type="entry name" value="THAP domain"/>
    <property type="match status" value="1"/>
</dbReference>
<accession>A0A8T2L3T5</accession>
<dbReference type="PANTHER" id="PTHR46927:SF3">
    <property type="entry name" value="THAP-TYPE DOMAIN-CONTAINING PROTEIN"/>
    <property type="match status" value="1"/>
</dbReference>
<evidence type="ECO:0000256" key="3">
    <source>
        <dbReference type="ARBA" id="ARBA00022833"/>
    </source>
</evidence>
<comment type="caution">
    <text evidence="7">The sequence shown here is derived from an EMBL/GenBank/DDBJ whole genome shotgun (WGS) entry which is preliminary data.</text>
</comment>
<feature type="domain" description="THAP-type" evidence="6">
    <location>
        <begin position="1"/>
        <end position="73"/>
    </location>
</feature>
<evidence type="ECO:0000313" key="7">
    <source>
        <dbReference type="EMBL" id="KAG9266213.1"/>
    </source>
</evidence>
<dbReference type="GO" id="GO:0003677">
    <property type="term" value="F:DNA binding"/>
    <property type="evidence" value="ECO:0007669"/>
    <property type="project" value="UniProtKB-UniRule"/>
</dbReference>
<dbReference type="Pfam" id="PF05485">
    <property type="entry name" value="THAP"/>
    <property type="match status" value="1"/>
</dbReference>
<dbReference type="SUPFAM" id="SSF57716">
    <property type="entry name" value="Glucocorticoid receptor-like (DNA-binding domain)"/>
    <property type="match status" value="1"/>
</dbReference>